<keyword evidence="2" id="KW-1185">Reference proteome</keyword>
<comment type="caution">
    <text evidence="1">The sequence shown here is derived from an EMBL/GenBank/DDBJ whole genome shotgun (WGS) entry which is preliminary data.</text>
</comment>
<evidence type="ECO:0000313" key="2">
    <source>
        <dbReference type="Proteomes" id="UP000265520"/>
    </source>
</evidence>
<sequence length="68" mass="7415">TSSTVHIGVEHDSTSSTFHIGVEHDSTSSIVHIGVEHDSTSSTYCKGRYRNDGHLLPIKAPQPFSDNH</sequence>
<evidence type="ECO:0000313" key="1">
    <source>
        <dbReference type="EMBL" id="MCI82638.1"/>
    </source>
</evidence>
<accession>A0A392V2W9</accession>
<dbReference type="EMBL" id="LXQA011048490">
    <property type="protein sequence ID" value="MCI82638.1"/>
    <property type="molecule type" value="Genomic_DNA"/>
</dbReference>
<proteinExistence type="predicted"/>
<name>A0A392V2W9_9FABA</name>
<protein>
    <submittedName>
        <fullName evidence="1">Uncharacterized protein</fullName>
    </submittedName>
</protein>
<organism evidence="1 2">
    <name type="scientific">Trifolium medium</name>
    <dbReference type="NCBI Taxonomy" id="97028"/>
    <lineage>
        <taxon>Eukaryota</taxon>
        <taxon>Viridiplantae</taxon>
        <taxon>Streptophyta</taxon>
        <taxon>Embryophyta</taxon>
        <taxon>Tracheophyta</taxon>
        <taxon>Spermatophyta</taxon>
        <taxon>Magnoliopsida</taxon>
        <taxon>eudicotyledons</taxon>
        <taxon>Gunneridae</taxon>
        <taxon>Pentapetalae</taxon>
        <taxon>rosids</taxon>
        <taxon>fabids</taxon>
        <taxon>Fabales</taxon>
        <taxon>Fabaceae</taxon>
        <taxon>Papilionoideae</taxon>
        <taxon>50 kb inversion clade</taxon>
        <taxon>NPAAA clade</taxon>
        <taxon>Hologalegina</taxon>
        <taxon>IRL clade</taxon>
        <taxon>Trifolieae</taxon>
        <taxon>Trifolium</taxon>
    </lineage>
</organism>
<feature type="non-terminal residue" evidence="1">
    <location>
        <position position="1"/>
    </location>
</feature>
<dbReference type="AlphaFoldDB" id="A0A392V2W9"/>
<reference evidence="1 2" key="1">
    <citation type="journal article" date="2018" name="Front. Plant Sci.">
        <title>Red Clover (Trifolium pratense) and Zigzag Clover (T. medium) - A Picture of Genomic Similarities and Differences.</title>
        <authorList>
            <person name="Dluhosova J."/>
            <person name="Istvanek J."/>
            <person name="Nedelnik J."/>
            <person name="Repkova J."/>
        </authorList>
    </citation>
    <scope>NUCLEOTIDE SEQUENCE [LARGE SCALE GENOMIC DNA]</scope>
    <source>
        <strain evidence="2">cv. 10/8</strain>
        <tissue evidence="1">Leaf</tissue>
    </source>
</reference>
<dbReference type="Proteomes" id="UP000265520">
    <property type="component" value="Unassembled WGS sequence"/>
</dbReference>